<accession>A0A0D2J694</accession>
<evidence type="ECO:0000256" key="1">
    <source>
        <dbReference type="SAM" id="MobiDB-lite"/>
    </source>
</evidence>
<dbReference type="Proteomes" id="UP000053617">
    <property type="component" value="Unassembled WGS sequence"/>
</dbReference>
<dbReference type="OrthoDB" id="2684236at2759"/>
<sequence length="556" mass="62449">MSLFHRHESRKTFSDVDPHQWELPSHFPGRRFPISSKHPKTEIPEPSIFRDAIVPSLGNTNQVPIQYPTPGHITVHLCLLECFLKLKESVITSDQLEILDLPSYSGPSETGDSRNTPVSPEKSQRWATIVRLAVARFQIWFEKIESILRHAAAYHRYGSNSDASHAAITADYLPPLDVLLVWYAYMQHPAAYRVDNLAHSSPKLLEIPMPWEAILAVIDTKSLTYTLPVAAERLFTTTTTQSADILAYLTNPPPYSELDPNQAFSIDLASAVHDLVGRASFIPKMHALLWLRSPSLEGTLGRALAQYSALPQAIGARASAWLTRVNEDPTLELVWRTHMLYPMVYFLYSQSVFGSDVLLRSESDGSRRETTEVTPLTQIESDDGGCPCYCWTCERIRDEIPDYVSHSSMSPDAPSPFRSRLESSRGSLFPRSSRRAHLEPRSDTSPLSTLSKDQIASIKADIAFHRHVEAFRQSNPPEAALPTRPPTSRAVEKQRQEQEVKDRVGVYYGIGYTVKIVRPAVYDETTGKLLKKEKTKVTRSRHMNSVGAWGAGFMAI</sequence>
<dbReference type="EMBL" id="KN847478">
    <property type="protein sequence ID" value="KIX04560.1"/>
    <property type="molecule type" value="Genomic_DNA"/>
</dbReference>
<dbReference type="HOGENOM" id="CLU_025077_1_0_1"/>
<dbReference type="AlphaFoldDB" id="A0A0D2J694"/>
<organism evidence="2 3">
    <name type="scientific">Rhinocladiella mackenziei CBS 650.93</name>
    <dbReference type="NCBI Taxonomy" id="1442369"/>
    <lineage>
        <taxon>Eukaryota</taxon>
        <taxon>Fungi</taxon>
        <taxon>Dikarya</taxon>
        <taxon>Ascomycota</taxon>
        <taxon>Pezizomycotina</taxon>
        <taxon>Eurotiomycetes</taxon>
        <taxon>Chaetothyriomycetidae</taxon>
        <taxon>Chaetothyriales</taxon>
        <taxon>Herpotrichiellaceae</taxon>
        <taxon>Rhinocladiella</taxon>
    </lineage>
</organism>
<dbReference type="VEuPathDB" id="FungiDB:Z518_05430"/>
<protein>
    <submittedName>
        <fullName evidence="2">Rhinocladiella mackenziei CBS 650.93 unplaced genomic scaffold supercont1.4, whole genome shotgun sequence</fullName>
    </submittedName>
</protein>
<dbReference type="RefSeq" id="XP_013271696.1">
    <property type="nucleotide sequence ID" value="XM_013416242.1"/>
</dbReference>
<feature type="region of interest" description="Disordered" evidence="1">
    <location>
        <begin position="404"/>
        <end position="449"/>
    </location>
</feature>
<feature type="region of interest" description="Disordered" evidence="1">
    <location>
        <begin position="471"/>
        <end position="497"/>
    </location>
</feature>
<evidence type="ECO:0000313" key="2">
    <source>
        <dbReference type="EMBL" id="KIX04560.1"/>
    </source>
</evidence>
<proteinExistence type="predicted"/>
<keyword evidence="3" id="KW-1185">Reference proteome</keyword>
<gene>
    <name evidence="2" type="ORF">Z518_05430</name>
</gene>
<name>A0A0D2J694_9EURO</name>
<reference evidence="2 3" key="1">
    <citation type="submission" date="2015-01" db="EMBL/GenBank/DDBJ databases">
        <title>The Genome Sequence of Rhinocladiella mackenzie CBS 650.93.</title>
        <authorList>
            <consortium name="The Broad Institute Genomics Platform"/>
            <person name="Cuomo C."/>
            <person name="de Hoog S."/>
            <person name="Gorbushina A."/>
            <person name="Stielow B."/>
            <person name="Teixiera M."/>
            <person name="Abouelleil A."/>
            <person name="Chapman S.B."/>
            <person name="Priest M."/>
            <person name="Young S.K."/>
            <person name="Wortman J."/>
            <person name="Nusbaum C."/>
            <person name="Birren B."/>
        </authorList>
    </citation>
    <scope>NUCLEOTIDE SEQUENCE [LARGE SCALE GENOMIC DNA]</scope>
    <source>
        <strain evidence="2 3">CBS 650.93</strain>
    </source>
</reference>
<evidence type="ECO:0000313" key="3">
    <source>
        <dbReference type="Proteomes" id="UP000053617"/>
    </source>
</evidence>
<dbReference type="GeneID" id="25293501"/>
<dbReference type="STRING" id="1442369.A0A0D2J694"/>